<dbReference type="Pfam" id="PF13181">
    <property type="entry name" value="TPR_8"/>
    <property type="match status" value="1"/>
</dbReference>
<feature type="region of interest" description="Disordered" evidence="9">
    <location>
        <begin position="483"/>
        <end position="646"/>
    </location>
</feature>
<organism evidence="11 12">
    <name type="scientific">Rubinisphaera italica</name>
    <dbReference type="NCBI Taxonomy" id="2527969"/>
    <lineage>
        <taxon>Bacteria</taxon>
        <taxon>Pseudomonadati</taxon>
        <taxon>Planctomycetota</taxon>
        <taxon>Planctomycetia</taxon>
        <taxon>Planctomycetales</taxon>
        <taxon>Planctomycetaceae</taxon>
        <taxon>Rubinisphaera</taxon>
    </lineage>
</organism>
<evidence type="ECO:0000313" key="12">
    <source>
        <dbReference type="Proteomes" id="UP000316095"/>
    </source>
</evidence>
<dbReference type="PROSITE" id="PS50005">
    <property type="entry name" value="TPR"/>
    <property type="match status" value="2"/>
</dbReference>
<dbReference type="SMART" id="SM00028">
    <property type="entry name" value="TPR"/>
    <property type="match status" value="3"/>
</dbReference>
<keyword evidence="3" id="KW-0677">Repeat</keyword>
<feature type="compositionally biased region" description="Polar residues" evidence="9">
    <location>
        <begin position="527"/>
        <end position="551"/>
    </location>
</feature>
<feature type="region of interest" description="Disordered" evidence="9">
    <location>
        <begin position="338"/>
        <end position="389"/>
    </location>
</feature>
<dbReference type="Pfam" id="PF13432">
    <property type="entry name" value="TPR_16"/>
    <property type="match status" value="1"/>
</dbReference>
<keyword evidence="5" id="KW-1133">Transmembrane helix</keyword>
<feature type="region of interest" description="Disordered" evidence="9">
    <location>
        <begin position="405"/>
        <end position="469"/>
    </location>
</feature>
<feature type="signal peptide" evidence="10">
    <location>
        <begin position="1"/>
        <end position="20"/>
    </location>
</feature>
<dbReference type="AlphaFoldDB" id="A0A5C5XN07"/>
<proteinExistence type="inferred from homology"/>
<evidence type="ECO:0000256" key="2">
    <source>
        <dbReference type="ARBA" id="ARBA00022692"/>
    </source>
</evidence>
<feature type="compositionally biased region" description="Low complexity" evidence="9">
    <location>
        <begin position="561"/>
        <end position="575"/>
    </location>
</feature>
<dbReference type="PROSITE" id="PS51257">
    <property type="entry name" value="PROKAR_LIPOPROTEIN"/>
    <property type="match status" value="1"/>
</dbReference>
<accession>A0A5C5XN07</accession>
<evidence type="ECO:0000256" key="3">
    <source>
        <dbReference type="ARBA" id="ARBA00022737"/>
    </source>
</evidence>
<feature type="chain" id="PRO_5022678210" evidence="10">
    <location>
        <begin position="21"/>
        <end position="646"/>
    </location>
</feature>
<keyword evidence="10" id="KW-0732">Signal</keyword>
<evidence type="ECO:0000256" key="8">
    <source>
        <dbReference type="PROSITE-ProRule" id="PRU00339"/>
    </source>
</evidence>
<protein>
    <submittedName>
        <fullName evidence="11">Tetratricopeptide repeat protein</fullName>
    </submittedName>
</protein>
<evidence type="ECO:0000256" key="4">
    <source>
        <dbReference type="ARBA" id="ARBA00022803"/>
    </source>
</evidence>
<evidence type="ECO:0000313" key="11">
    <source>
        <dbReference type="EMBL" id="TWT63132.1"/>
    </source>
</evidence>
<dbReference type="InterPro" id="IPR019734">
    <property type="entry name" value="TPR_rpt"/>
</dbReference>
<dbReference type="Proteomes" id="UP000316095">
    <property type="component" value="Unassembled WGS sequence"/>
</dbReference>
<keyword evidence="12" id="KW-1185">Reference proteome</keyword>
<feature type="repeat" description="TPR" evidence="8">
    <location>
        <begin position="95"/>
        <end position="128"/>
    </location>
</feature>
<dbReference type="PANTHER" id="PTHR46208:SF1">
    <property type="entry name" value="MITOCHONDRIAL IMPORT RECEPTOR SUBUNIT TOM70"/>
    <property type="match status" value="1"/>
</dbReference>
<dbReference type="OrthoDB" id="215821at2"/>
<feature type="compositionally biased region" description="Polar residues" evidence="9">
    <location>
        <begin position="444"/>
        <end position="469"/>
    </location>
</feature>
<feature type="compositionally biased region" description="Polar residues" evidence="9">
    <location>
        <begin position="593"/>
        <end position="609"/>
    </location>
</feature>
<comment type="caution">
    <text evidence="11">The sequence shown here is derived from an EMBL/GenBank/DDBJ whole genome shotgun (WGS) entry which is preliminary data.</text>
</comment>
<feature type="compositionally biased region" description="Polar residues" evidence="9">
    <location>
        <begin position="215"/>
        <end position="226"/>
    </location>
</feature>
<comment type="subcellular location">
    <subcellularLocation>
        <location evidence="1">Membrane</location>
        <topology evidence="1">Single-pass membrane protein</topology>
    </subcellularLocation>
</comment>
<feature type="region of interest" description="Disordered" evidence="9">
    <location>
        <begin position="202"/>
        <end position="227"/>
    </location>
</feature>
<feature type="region of interest" description="Disordered" evidence="9">
    <location>
        <begin position="263"/>
        <end position="284"/>
    </location>
</feature>
<evidence type="ECO:0000256" key="6">
    <source>
        <dbReference type="ARBA" id="ARBA00023136"/>
    </source>
</evidence>
<dbReference type="EMBL" id="SJPG01000001">
    <property type="protein sequence ID" value="TWT63132.1"/>
    <property type="molecule type" value="Genomic_DNA"/>
</dbReference>
<keyword evidence="6" id="KW-0472">Membrane</keyword>
<dbReference type="Gene3D" id="1.25.40.10">
    <property type="entry name" value="Tetratricopeptide repeat domain"/>
    <property type="match status" value="1"/>
</dbReference>
<comment type="similarity">
    <text evidence="7">Belongs to the Tom70 family.</text>
</comment>
<keyword evidence="2" id="KW-0812">Transmembrane</keyword>
<dbReference type="PANTHER" id="PTHR46208">
    <property type="entry name" value="MITOCHONDRIAL IMPORT RECEPTOR SUBUNIT TOM70"/>
    <property type="match status" value="1"/>
</dbReference>
<feature type="region of interest" description="Disordered" evidence="9">
    <location>
        <begin position="38"/>
        <end position="61"/>
    </location>
</feature>
<name>A0A5C5XN07_9PLAN</name>
<sequence precursor="true">MKYTLILFSICCLLTTGCQSGSMSSRWANLFGPKDSQHTLAQSTNAQRDSKSASPSSQLLAGDDFRKGEADLQSGNLKQARKHFMAVVVAEPDNAKAHHRLAYIDDKTKDYASAEIHYLTAMRLEPDNPDIVCDLGYSYMLQNREKDGRRYLEKALQIDPRHQSSLLNLATLKASEGDYQGSLALFRQAGSEQEAQANIARLFPGGPPAGGNDIQMASNENRQPPSEATLELQRKIAQARNNERAEGLQAFQELPVAQNPKRIPRQKENTPPDFSKMNPREIPSGSINDAFAQIDEEYEHQRLRNHDSTNSNPALIDDTRPFVVGNSENRVPDNRAVVAPHPYMDSTPPAQTPPQQPMNGQNQYASNSSLPPMNLETPRNPVPPQKPAAAPIDMSEYAVVGMTEETSAPKMESPSPFPNSAPTPSQTAFAEPPAMSPPSSLPSGDSQGNIYQSATISRNIPNSPEQNAMQLALQMGMNAGPGQMFPMPSGKASSLGPVASKPAYQPGHQRLNIQTTPDPNSVLMDFANNNPNAVTPSSTPEVQLGNYQQTPADARMEKPYQQVGGQNPNVNNDPPATENNTIPNWPHNHFDEQSQTPAQTRGSQSSQEESLPWMDAPSQKPTPEPSKQQTLVQPEQWPYSPSTPNR</sequence>
<feature type="compositionally biased region" description="Polar residues" evidence="9">
    <location>
        <begin position="38"/>
        <end position="59"/>
    </location>
</feature>
<feature type="repeat" description="TPR" evidence="8">
    <location>
        <begin position="129"/>
        <end position="162"/>
    </location>
</feature>
<feature type="compositionally biased region" description="Polar residues" evidence="9">
    <location>
        <begin position="358"/>
        <end position="371"/>
    </location>
</feature>
<reference evidence="11 12" key="1">
    <citation type="submission" date="2019-02" db="EMBL/GenBank/DDBJ databases">
        <title>Deep-cultivation of Planctomycetes and their phenomic and genomic characterization uncovers novel biology.</title>
        <authorList>
            <person name="Wiegand S."/>
            <person name="Jogler M."/>
            <person name="Boedeker C."/>
            <person name="Pinto D."/>
            <person name="Vollmers J."/>
            <person name="Rivas-Marin E."/>
            <person name="Kohn T."/>
            <person name="Peeters S.H."/>
            <person name="Heuer A."/>
            <person name="Rast P."/>
            <person name="Oberbeckmann S."/>
            <person name="Bunk B."/>
            <person name="Jeske O."/>
            <person name="Meyerdierks A."/>
            <person name="Storesund J.E."/>
            <person name="Kallscheuer N."/>
            <person name="Luecker S."/>
            <person name="Lage O.M."/>
            <person name="Pohl T."/>
            <person name="Merkel B.J."/>
            <person name="Hornburger P."/>
            <person name="Mueller R.-W."/>
            <person name="Bruemmer F."/>
            <person name="Labrenz M."/>
            <person name="Spormann A.M."/>
            <person name="Op Den Camp H."/>
            <person name="Overmann J."/>
            <person name="Amann R."/>
            <person name="Jetten M.S.M."/>
            <person name="Mascher T."/>
            <person name="Medema M.H."/>
            <person name="Devos D.P."/>
            <person name="Kaster A.-K."/>
            <person name="Ovreas L."/>
            <person name="Rohde M."/>
            <person name="Galperin M.Y."/>
            <person name="Jogler C."/>
        </authorList>
    </citation>
    <scope>NUCLEOTIDE SEQUENCE [LARGE SCALE GENOMIC DNA]</scope>
    <source>
        <strain evidence="11 12">Pan54</strain>
    </source>
</reference>
<evidence type="ECO:0000256" key="5">
    <source>
        <dbReference type="ARBA" id="ARBA00022989"/>
    </source>
</evidence>
<evidence type="ECO:0000256" key="7">
    <source>
        <dbReference type="ARBA" id="ARBA00038030"/>
    </source>
</evidence>
<feature type="compositionally biased region" description="Polar residues" evidence="9">
    <location>
        <begin position="619"/>
        <end position="646"/>
    </location>
</feature>
<evidence type="ECO:0000256" key="1">
    <source>
        <dbReference type="ARBA" id="ARBA00004167"/>
    </source>
</evidence>
<evidence type="ECO:0000256" key="10">
    <source>
        <dbReference type="SAM" id="SignalP"/>
    </source>
</evidence>
<dbReference type="RefSeq" id="WP_146504911.1">
    <property type="nucleotide sequence ID" value="NZ_SJPG01000001.1"/>
</dbReference>
<dbReference type="SUPFAM" id="SSF48452">
    <property type="entry name" value="TPR-like"/>
    <property type="match status" value="1"/>
</dbReference>
<dbReference type="GO" id="GO:0016020">
    <property type="term" value="C:membrane"/>
    <property type="evidence" value="ECO:0007669"/>
    <property type="project" value="UniProtKB-SubCell"/>
</dbReference>
<gene>
    <name evidence="11" type="ORF">Pan54_38840</name>
</gene>
<evidence type="ECO:0000256" key="9">
    <source>
        <dbReference type="SAM" id="MobiDB-lite"/>
    </source>
</evidence>
<keyword evidence="4 8" id="KW-0802">TPR repeat</keyword>
<dbReference type="InterPro" id="IPR011990">
    <property type="entry name" value="TPR-like_helical_dom_sf"/>
</dbReference>